<evidence type="ECO:0000256" key="3">
    <source>
        <dbReference type="ARBA" id="ARBA00022839"/>
    </source>
</evidence>
<organism evidence="5 6">
    <name type="scientific">Streptomyces viridosporus (strain ATCC 14672 / DSM 40746 / JCM 4963 / KCTC 9882 / NRRL B-12104 / FH 1290)</name>
    <name type="common">Streptomyces ghanaensis</name>
    <dbReference type="NCBI Taxonomy" id="566461"/>
    <lineage>
        <taxon>Bacteria</taxon>
        <taxon>Bacillati</taxon>
        <taxon>Actinomycetota</taxon>
        <taxon>Actinomycetes</taxon>
        <taxon>Kitasatosporales</taxon>
        <taxon>Streptomycetaceae</taxon>
        <taxon>Streptomyces</taxon>
    </lineage>
</organism>
<name>D6A4K3_STRV1</name>
<dbReference type="SUPFAM" id="SSF53098">
    <property type="entry name" value="Ribonuclease H-like"/>
    <property type="match status" value="1"/>
</dbReference>
<dbReference type="PANTHER" id="PTHR30231:SF4">
    <property type="entry name" value="PROTEIN NEN2"/>
    <property type="match status" value="1"/>
</dbReference>
<dbReference type="AlphaFoldDB" id="D6A4K3"/>
<reference evidence="6" key="1">
    <citation type="submission" date="2008-12" db="EMBL/GenBank/DDBJ databases">
        <title>Annotation of Streptomyces ghanaensis ATCC 14672.</title>
        <authorList>
            <consortium name="The Broad Institute Genome Sequencing Platform"/>
            <consortium name="Broad Institute Microbial Sequencing Center"/>
            <person name="Fischbach M."/>
            <person name="Ward D."/>
            <person name="Young S."/>
            <person name="Kodira C.D."/>
            <person name="Zeng Q."/>
            <person name="Koehrsen M."/>
            <person name="Godfrey P."/>
            <person name="Alvarado L."/>
            <person name="Berlin A.M."/>
            <person name="Borenstein D."/>
            <person name="Chen Z."/>
            <person name="Engels R."/>
            <person name="Freedman E."/>
            <person name="Gellesch M."/>
            <person name="Goldberg J."/>
            <person name="Griggs A."/>
            <person name="Gujja S."/>
            <person name="Heiman D.I."/>
            <person name="Hepburn T.A."/>
            <person name="Howarth C."/>
            <person name="Jen D."/>
            <person name="Larson L."/>
            <person name="Lewis B."/>
            <person name="Mehta T."/>
            <person name="Park D."/>
            <person name="Pearson M."/>
            <person name="Roberts A."/>
            <person name="Saif S."/>
            <person name="Shea T.D."/>
            <person name="Shenoy N."/>
            <person name="Sisk P."/>
            <person name="Stolte C."/>
            <person name="Sykes S.N."/>
            <person name="Walk T."/>
            <person name="White J."/>
            <person name="Yandava C."/>
            <person name="Straight P."/>
            <person name="Clardy J."/>
            <person name="Hung D."/>
            <person name="Kolter R."/>
            <person name="Mekalanos J."/>
            <person name="Walker S."/>
            <person name="Walsh C.T."/>
            <person name="Wieland B.L.C."/>
            <person name="Ilzarbe M."/>
            <person name="Galagan J."/>
            <person name="Nusbaum C."/>
            <person name="Birren B."/>
        </authorList>
    </citation>
    <scope>NUCLEOTIDE SEQUENCE [LARGE SCALE GENOMIC DNA]</scope>
    <source>
        <strain evidence="6">ATCC 14672 / DSM 40746 / JCM 4963 / KCTC 9882 / NRRL B-12104 / FH 1290</strain>
    </source>
</reference>
<gene>
    <name evidence="5" type="ORF">SSFG_01097</name>
</gene>
<keyword evidence="3 5" id="KW-0269">Exonuclease</keyword>
<proteinExistence type="predicted"/>
<evidence type="ECO:0000256" key="1">
    <source>
        <dbReference type="ARBA" id="ARBA00022722"/>
    </source>
</evidence>
<keyword evidence="1" id="KW-0540">Nuclease</keyword>
<dbReference type="Proteomes" id="UP000003824">
    <property type="component" value="Unassembled WGS sequence"/>
</dbReference>
<dbReference type="InterPro" id="IPR013520">
    <property type="entry name" value="Ribonucl_H"/>
</dbReference>
<sequence length="204" mass="22843">MTTETNTKQSPPLAFVDTETTGLDPFQHDAWEIAVILRKPGETDQESVFYLEPDLINADPKALEINRYHERVKTEDWTWGKPQDVARDLYRLLDGTVLIGSNPPFDADMIANIFGRYYWHPKPWHYRTIDIAILAAGYRHGQAASGAYGGDFLFPDDYPQLPYSSYGLSRAVGVEPPAKDVAHTALGDARWARDVFDAVTGGAK</sequence>
<dbReference type="RefSeq" id="WP_004980670.1">
    <property type="nucleotide sequence ID" value="NZ_DS999641.1"/>
</dbReference>
<dbReference type="SMART" id="SM00479">
    <property type="entry name" value="EXOIII"/>
    <property type="match status" value="1"/>
</dbReference>
<dbReference type="CDD" id="cd06127">
    <property type="entry name" value="DEDDh"/>
    <property type="match status" value="1"/>
</dbReference>
<dbReference type="PANTHER" id="PTHR30231">
    <property type="entry name" value="DNA POLYMERASE III SUBUNIT EPSILON"/>
    <property type="match status" value="1"/>
</dbReference>
<dbReference type="InterPro" id="IPR012337">
    <property type="entry name" value="RNaseH-like_sf"/>
</dbReference>
<protein>
    <submittedName>
        <fullName evidence="5">Exonuclease RNase T and DNA polymerase III</fullName>
    </submittedName>
</protein>
<evidence type="ECO:0000313" key="5">
    <source>
        <dbReference type="EMBL" id="EFE65843.2"/>
    </source>
</evidence>
<keyword evidence="2" id="KW-0378">Hydrolase</keyword>
<dbReference type="EMBL" id="DS999641">
    <property type="protein sequence ID" value="EFE65843.2"/>
    <property type="molecule type" value="Genomic_DNA"/>
</dbReference>
<feature type="domain" description="Exonuclease" evidence="4">
    <location>
        <begin position="12"/>
        <end position="204"/>
    </location>
</feature>
<dbReference type="GO" id="GO:0003676">
    <property type="term" value="F:nucleic acid binding"/>
    <property type="evidence" value="ECO:0007669"/>
    <property type="project" value="InterPro"/>
</dbReference>
<evidence type="ECO:0000256" key="2">
    <source>
        <dbReference type="ARBA" id="ARBA00022801"/>
    </source>
</evidence>
<dbReference type="Gene3D" id="3.30.420.10">
    <property type="entry name" value="Ribonuclease H-like superfamily/Ribonuclease H"/>
    <property type="match status" value="1"/>
</dbReference>
<evidence type="ECO:0000259" key="4">
    <source>
        <dbReference type="SMART" id="SM00479"/>
    </source>
</evidence>
<dbReference type="eggNOG" id="COG0847">
    <property type="taxonomic scope" value="Bacteria"/>
</dbReference>
<dbReference type="Pfam" id="PF00929">
    <property type="entry name" value="RNase_T"/>
    <property type="match status" value="1"/>
</dbReference>
<dbReference type="GO" id="GO:0008408">
    <property type="term" value="F:3'-5' exonuclease activity"/>
    <property type="evidence" value="ECO:0007669"/>
    <property type="project" value="TreeGrafter"/>
</dbReference>
<accession>D6A4K3</accession>
<dbReference type="InterPro" id="IPR036397">
    <property type="entry name" value="RNaseH_sf"/>
</dbReference>
<evidence type="ECO:0000313" key="6">
    <source>
        <dbReference type="Proteomes" id="UP000003824"/>
    </source>
</evidence>